<comment type="similarity">
    <text evidence="2 6">Belongs to the aspartate/ornithine carbamoyltransferase superfamily. OTCase family.</text>
</comment>
<protein>
    <recommendedName>
        <fullName evidence="3 6">Ornithine carbamoyltransferase</fullName>
        <shortName evidence="6">OTCase</shortName>
        <ecNumber evidence="3 6">2.1.3.3</ecNumber>
    </recommendedName>
</protein>
<dbReference type="Pfam" id="PF02729">
    <property type="entry name" value="OTCace_N"/>
    <property type="match status" value="1"/>
</dbReference>
<comment type="catalytic activity">
    <reaction evidence="5 6">
        <text>carbamoyl phosphate + L-ornithine = L-citrulline + phosphate + H(+)</text>
        <dbReference type="Rhea" id="RHEA:19513"/>
        <dbReference type="ChEBI" id="CHEBI:15378"/>
        <dbReference type="ChEBI" id="CHEBI:43474"/>
        <dbReference type="ChEBI" id="CHEBI:46911"/>
        <dbReference type="ChEBI" id="CHEBI:57743"/>
        <dbReference type="ChEBI" id="CHEBI:58228"/>
        <dbReference type="EC" id="2.1.3.3"/>
    </reaction>
</comment>
<evidence type="ECO:0000256" key="4">
    <source>
        <dbReference type="ARBA" id="ARBA00022679"/>
    </source>
</evidence>
<evidence type="ECO:0000256" key="5">
    <source>
        <dbReference type="ARBA" id="ARBA00048772"/>
    </source>
</evidence>
<feature type="binding site" evidence="6">
    <location>
        <position position="247"/>
    </location>
    <ligand>
        <name>L-ornithine</name>
        <dbReference type="ChEBI" id="CHEBI:46911"/>
    </ligand>
</feature>
<name>A0ABU8RN46_9ACTN</name>
<dbReference type="Gene3D" id="3.40.50.1370">
    <property type="entry name" value="Aspartate/ornithine carbamoyltransferase"/>
    <property type="match status" value="2"/>
</dbReference>
<evidence type="ECO:0000313" key="9">
    <source>
        <dbReference type="EMBL" id="MEJ5946525.1"/>
    </source>
</evidence>
<dbReference type="PANTHER" id="PTHR45753:SF2">
    <property type="entry name" value="ORNITHINE CARBAMOYLTRANSFERASE"/>
    <property type="match status" value="1"/>
</dbReference>
<evidence type="ECO:0000256" key="3">
    <source>
        <dbReference type="ARBA" id="ARBA00013007"/>
    </source>
</evidence>
<feature type="binding site" evidence="6">
    <location>
        <begin position="289"/>
        <end position="290"/>
    </location>
    <ligand>
        <name>carbamoyl phosphate</name>
        <dbReference type="ChEBI" id="CHEBI:58228"/>
    </ligand>
</feature>
<dbReference type="Proteomes" id="UP001387100">
    <property type="component" value="Unassembled WGS sequence"/>
</dbReference>
<comment type="subcellular location">
    <subcellularLocation>
        <location evidence="6">Cytoplasm</location>
    </subcellularLocation>
</comment>
<proteinExistence type="inferred from homology"/>
<dbReference type="InterPro" id="IPR036901">
    <property type="entry name" value="Asp/Orn_carbamoylTrfase_sf"/>
</dbReference>
<dbReference type="PRINTS" id="PR00100">
    <property type="entry name" value="AOTCASE"/>
</dbReference>
<evidence type="ECO:0000259" key="8">
    <source>
        <dbReference type="Pfam" id="PF02729"/>
    </source>
</evidence>
<dbReference type="NCBIfam" id="TIGR00658">
    <property type="entry name" value="orni_carb_tr"/>
    <property type="match status" value="1"/>
</dbReference>
<dbReference type="InterPro" id="IPR006131">
    <property type="entry name" value="Asp_carbamoyltransf_Asp/Orn-bd"/>
</dbReference>
<evidence type="ECO:0000256" key="6">
    <source>
        <dbReference type="HAMAP-Rule" id="MF_01109"/>
    </source>
</evidence>
<evidence type="ECO:0000313" key="10">
    <source>
        <dbReference type="Proteomes" id="UP001387100"/>
    </source>
</evidence>
<feature type="binding site" evidence="6">
    <location>
        <begin position="150"/>
        <end position="153"/>
    </location>
    <ligand>
        <name>carbamoyl phosphate</name>
        <dbReference type="ChEBI" id="CHEBI:58228"/>
    </ligand>
</feature>
<dbReference type="HAMAP" id="MF_01109">
    <property type="entry name" value="OTCase"/>
    <property type="match status" value="1"/>
</dbReference>
<feature type="binding site" evidence="6">
    <location>
        <position position="183"/>
    </location>
    <ligand>
        <name>L-ornithine</name>
        <dbReference type="ChEBI" id="CHEBI:46911"/>
    </ligand>
</feature>
<dbReference type="RefSeq" id="WP_339575908.1">
    <property type="nucleotide sequence ID" value="NZ_JBBIAA010000025.1"/>
</dbReference>
<comment type="function">
    <text evidence="1">Reversibly catalyzes the transfer of the carbamoyl group from carbamoyl phosphate (CP) to the N(epsilon) atom of ornithine (ORN) to produce L-citrulline.</text>
</comment>
<evidence type="ECO:0000256" key="1">
    <source>
        <dbReference type="ARBA" id="ARBA00003822"/>
    </source>
</evidence>
<feature type="binding site" evidence="6">
    <location>
        <begin position="72"/>
        <end position="75"/>
    </location>
    <ligand>
        <name>carbamoyl phosphate</name>
        <dbReference type="ChEBI" id="CHEBI:58228"/>
    </ligand>
</feature>
<keyword evidence="6" id="KW-0963">Cytoplasm</keyword>
<accession>A0ABU8RN46</accession>
<dbReference type="EC" id="2.1.3.3" evidence="3 6"/>
<dbReference type="Pfam" id="PF00185">
    <property type="entry name" value="OTCace"/>
    <property type="match status" value="1"/>
</dbReference>
<dbReference type="SUPFAM" id="SSF53671">
    <property type="entry name" value="Aspartate/ornithine carbamoyltransferase"/>
    <property type="match status" value="1"/>
</dbReference>
<comment type="caution">
    <text evidence="9">The sequence shown here is derived from an EMBL/GenBank/DDBJ whole genome shotgun (WGS) entry which is preliminary data.</text>
</comment>
<dbReference type="InterPro" id="IPR002292">
    <property type="entry name" value="Orn/put_carbamltrans"/>
</dbReference>
<dbReference type="PRINTS" id="PR00102">
    <property type="entry name" value="OTCASE"/>
</dbReference>
<evidence type="ECO:0000256" key="2">
    <source>
        <dbReference type="ARBA" id="ARBA00007805"/>
    </source>
</evidence>
<keyword evidence="4 6" id="KW-0808">Transferase</keyword>
<gene>
    <name evidence="9" type="primary">argF</name>
    <name evidence="9" type="ORF">WDZ17_14605</name>
</gene>
<dbReference type="PROSITE" id="PS00097">
    <property type="entry name" value="CARBAMOYLTRANSFERASE"/>
    <property type="match status" value="1"/>
</dbReference>
<reference evidence="9 10" key="1">
    <citation type="journal article" date="2017" name="Int. J. Syst. Evol. Microbiol.">
        <title>Pseudokineococcus basanitobsidens sp. nov., isolated from volcanic rock.</title>
        <authorList>
            <person name="Lee D.W."/>
            <person name="Park M.Y."/>
            <person name="Kim J.J."/>
            <person name="Kim B.S."/>
        </authorList>
    </citation>
    <scope>NUCLEOTIDE SEQUENCE [LARGE SCALE GENOMIC DNA]</scope>
    <source>
        <strain evidence="9 10">DSM 103726</strain>
    </source>
</reference>
<feature type="binding site" evidence="6">
    <location>
        <begin position="251"/>
        <end position="252"/>
    </location>
    <ligand>
        <name>L-ornithine</name>
        <dbReference type="ChEBI" id="CHEBI:46911"/>
    </ligand>
</feature>
<evidence type="ECO:0000259" key="7">
    <source>
        <dbReference type="Pfam" id="PF00185"/>
    </source>
</evidence>
<dbReference type="InterPro" id="IPR006130">
    <property type="entry name" value="Asp/Orn_carbamoylTrfase"/>
</dbReference>
<dbReference type="EMBL" id="JBBIAA010000025">
    <property type="protein sequence ID" value="MEJ5946525.1"/>
    <property type="molecule type" value="Genomic_DNA"/>
</dbReference>
<keyword evidence="10" id="KW-1185">Reference proteome</keyword>
<organism evidence="9 10">
    <name type="scientific">Pseudokineococcus basanitobsidens</name>
    <dbReference type="NCBI Taxonomy" id="1926649"/>
    <lineage>
        <taxon>Bacteria</taxon>
        <taxon>Bacillati</taxon>
        <taxon>Actinomycetota</taxon>
        <taxon>Actinomycetes</taxon>
        <taxon>Kineosporiales</taxon>
        <taxon>Kineosporiaceae</taxon>
        <taxon>Pseudokineococcus</taxon>
    </lineage>
</organism>
<dbReference type="InterPro" id="IPR006132">
    <property type="entry name" value="Asp/Orn_carbamoyltranf_P-bd"/>
</dbReference>
<feature type="domain" description="Aspartate/ornithine carbamoyltransferase Asp/Orn-binding" evidence="7">
    <location>
        <begin position="172"/>
        <end position="344"/>
    </location>
</feature>
<dbReference type="InterPro" id="IPR024904">
    <property type="entry name" value="OTCase_ArgI"/>
</dbReference>
<feature type="domain" description="Aspartate/ornithine carbamoyltransferase carbamoyl-P binding" evidence="8">
    <location>
        <begin position="23"/>
        <end position="163"/>
    </location>
</feature>
<sequence>MSDTTTSAPGHADPHRDVDLRGRSFLRELDHSPQEWSALLDLAARLKAEHRAGTSRRRLEGRAVALLFEKTSTRTRAAFELAAAGQGATTTYLDPAGSHLGHKESVEDTGRVLGRLYDGIEYRGAAQATVELLAEVSGVPVWNGLTDEWHPTQSLCDALTMAEHSPRPLAETSFAFLGDGRGNVAASLLAMAALTGMDARVVAPEPLQPSAEVLAAVRETARATGARLTVTDDVSAGVQGADFVHTDVWVSLGEPESAWDERIPLLVPYRVDAGVLAATGVEDVRFMHCLPAFHDLGTSLGRAVHARHGLTEMEVTDEVFRGPASVVWDQAENRRHTIEAVMVATLAGTGA</sequence>
<feature type="binding site" evidence="6">
    <location>
        <position position="123"/>
    </location>
    <ligand>
        <name>carbamoyl phosphate</name>
        <dbReference type="ChEBI" id="CHEBI:58228"/>
    </ligand>
</feature>
<comment type="caution">
    <text evidence="6">Lacks conserved residue(s) required for the propagation of feature annotation.</text>
</comment>
<dbReference type="GO" id="GO:0004585">
    <property type="term" value="F:ornithine carbamoyltransferase activity"/>
    <property type="evidence" value="ECO:0007669"/>
    <property type="project" value="UniProtKB-EC"/>
</dbReference>
<dbReference type="PANTHER" id="PTHR45753">
    <property type="entry name" value="ORNITHINE CARBAMOYLTRANSFERASE, MITOCHONDRIAL"/>
    <property type="match status" value="1"/>
</dbReference>
<feature type="binding site" evidence="6">
    <location>
        <position position="334"/>
    </location>
    <ligand>
        <name>carbamoyl phosphate</name>
        <dbReference type="ChEBI" id="CHEBI:58228"/>
    </ligand>
</feature>